<feature type="region of interest" description="Disordered" evidence="1">
    <location>
        <begin position="207"/>
        <end position="250"/>
    </location>
</feature>
<evidence type="ECO:0000313" key="2">
    <source>
        <dbReference type="EMBL" id="CAD8998639.1"/>
    </source>
</evidence>
<feature type="compositionally biased region" description="Polar residues" evidence="1">
    <location>
        <begin position="134"/>
        <end position="146"/>
    </location>
</feature>
<reference evidence="2" key="1">
    <citation type="submission" date="2021-01" db="EMBL/GenBank/DDBJ databases">
        <authorList>
            <person name="Corre E."/>
            <person name="Pelletier E."/>
            <person name="Niang G."/>
            <person name="Scheremetjew M."/>
            <person name="Finn R."/>
            <person name="Kale V."/>
            <person name="Holt S."/>
            <person name="Cochrane G."/>
            <person name="Meng A."/>
            <person name="Brown T."/>
            <person name="Cohen L."/>
        </authorList>
    </citation>
    <scope>NUCLEOTIDE SEQUENCE</scope>
    <source>
        <strain evidence="2">NIES-381</strain>
    </source>
</reference>
<feature type="compositionally biased region" description="Polar residues" evidence="1">
    <location>
        <begin position="109"/>
        <end position="121"/>
    </location>
</feature>
<dbReference type="AlphaFoldDB" id="A0A7S1I2C2"/>
<proteinExistence type="predicted"/>
<feature type="region of interest" description="Disordered" evidence="1">
    <location>
        <begin position="100"/>
        <end position="121"/>
    </location>
</feature>
<feature type="region of interest" description="Disordered" evidence="1">
    <location>
        <begin position="43"/>
        <end position="69"/>
    </location>
</feature>
<organism evidence="2">
    <name type="scientific">Eutreptiella gymnastica</name>
    <dbReference type="NCBI Taxonomy" id="73025"/>
    <lineage>
        <taxon>Eukaryota</taxon>
        <taxon>Discoba</taxon>
        <taxon>Euglenozoa</taxon>
        <taxon>Euglenida</taxon>
        <taxon>Spirocuta</taxon>
        <taxon>Euglenophyceae</taxon>
        <taxon>Eutreptiales</taxon>
        <taxon>Eutreptiaceae</taxon>
        <taxon>Eutreptiella</taxon>
    </lineage>
</organism>
<accession>A0A7S1I2C2</accession>
<feature type="region of interest" description="Disordered" evidence="1">
    <location>
        <begin position="134"/>
        <end position="162"/>
    </location>
</feature>
<evidence type="ECO:0000256" key="1">
    <source>
        <dbReference type="SAM" id="MobiDB-lite"/>
    </source>
</evidence>
<protein>
    <submittedName>
        <fullName evidence="2">Uncharacterized protein</fullName>
    </submittedName>
</protein>
<sequence>MFFFSGVSLQFQETECTLGTDLAPVCHQKSFWGSIAGDGGRWRSELTLSDPPTSPRIRPPVEQSSPTTRSRAFLAGHASPWDDNSLGQWRAVSSRPLGCGEATLRGGSQRPSTASQPQPIDTSRVAAQRLQRLLNPTSDVRSSQFWGESHVDRDRPRAITSQPAVRMAPFVSLGTKVTCSQTRTQTHFKCGGTCRQPANCHFALPRPTHWVPSTPKPPGGTSAGTEDERPTPCDVSCQLPTPIPLRKQQP</sequence>
<name>A0A7S1I2C2_9EUGL</name>
<dbReference type="EMBL" id="HBGA01026118">
    <property type="protein sequence ID" value="CAD8998639.1"/>
    <property type="molecule type" value="Transcribed_RNA"/>
</dbReference>
<gene>
    <name evidence="2" type="ORF">EGYM00392_LOCUS9709</name>
</gene>